<evidence type="ECO:0000259" key="3">
    <source>
        <dbReference type="Pfam" id="PF04982"/>
    </source>
</evidence>
<accession>A0A545ULQ4</accession>
<feature type="domain" description="HPP transmembrane region" evidence="3">
    <location>
        <begin position="49"/>
        <end position="210"/>
    </location>
</feature>
<evidence type="ECO:0000256" key="1">
    <source>
        <dbReference type="SAM" id="MobiDB-lite"/>
    </source>
</evidence>
<keyword evidence="2" id="KW-0812">Transmembrane</keyword>
<dbReference type="OrthoDB" id="2016548at2759"/>
<feature type="region of interest" description="Disordered" evidence="1">
    <location>
        <begin position="228"/>
        <end position="267"/>
    </location>
</feature>
<dbReference type="STRING" id="43265.A0A545ULQ4"/>
<evidence type="ECO:0000313" key="5">
    <source>
        <dbReference type="Proteomes" id="UP000315783"/>
    </source>
</evidence>
<reference evidence="4 5" key="1">
    <citation type="journal article" date="2019" name="Appl. Microbiol. Biotechnol.">
        <title>Genome sequence of Isaria javanica and comparative genome analysis insights into family S53 peptidase evolution in fungal entomopathogens.</title>
        <authorList>
            <person name="Lin R."/>
            <person name="Zhang X."/>
            <person name="Xin B."/>
            <person name="Zou M."/>
            <person name="Gao Y."/>
            <person name="Qin F."/>
            <person name="Hu Q."/>
            <person name="Xie B."/>
            <person name="Cheng X."/>
        </authorList>
    </citation>
    <scope>NUCLEOTIDE SEQUENCE [LARGE SCALE GENOMIC DNA]</scope>
    <source>
        <strain evidence="4 5">IJ1G</strain>
    </source>
</reference>
<dbReference type="AlphaFoldDB" id="A0A545ULQ4"/>
<dbReference type="EMBL" id="SPUK01000027">
    <property type="protein sequence ID" value="TQV90389.1"/>
    <property type="molecule type" value="Genomic_DNA"/>
</dbReference>
<dbReference type="PANTHER" id="PTHR33741:SF5">
    <property type="entry name" value="TRANSMEMBRANE PROTEIN DDB_G0269096-RELATED"/>
    <property type="match status" value="1"/>
</dbReference>
<dbReference type="InterPro" id="IPR058581">
    <property type="entry name" value="TM_HPP"/>
</dbReference>
<keyword evidence="5" id="KW-1185">Reference proteome</keyword>
<feature type="transmembrane region" description="Helical" evidence="2">
    <location>
        <begin position="113"/>
        <end position="131"/>
    </location>
</feature>
<feature type="transmembrane region" description="Helical" evidence="2">
    <location>
        <begin position="177"/>
        <end position="202"/>
    </location>
</feature>
<organism evidence="4 5">
    <name type="scientific">Cordyceps javanica</name>
    <dbReference type="NCBI Taxonomy" id="43265"/>
    <lineage>
        <taxon>Eukaryota</taxon>
        <taxon>Fungi</taxon>
        <taxon>Dikarya</taxon>
        <taxon>Ascomycota</taxon>
        <taxon>Pezizomycotina</taxon>
        <taxon>Sordariomycetes</taxon>
        <taxon>Hypocreomycetidae</taxon>
        <taxon>Hypocreales</taxon>
        <taxon>Cordycipitaceae</taxon>
        <taxon>Cordyceps</taxon>
    </lineage>
</organism>
<proteinExistence type="predicted"/>
<feature type="compositionally biased region" description="Polar residues" evidence="1">
    <location>
        <begin position="238"/>
        <end position="248"/>
    </location>
</feature>
<name>A0A545ULQ4_9HYPO</name>
<sequence>MPRPTAHHAWNFDVDRYLNPLIPSPPWNYLPYPVAHFLGHRRTKPANTGNLMPTFWAFVGIFCAIIIVQVASTHIPAFESHHAPAIVGSFGATAVLEFYAIESPLAQPRNTFVGQALASVIGVAVAKLFLLSDHFDSIQYVGGALACAATTALMALTKTVHPPAGATALLAVVDNRILGLGWFLIPVMMLGCTLMISVALIVNNIERRYPVYWWTPDSLARRPPILHRATSKRDIDPESQSLPPSSAATAHEEKPASEADSGSAVPPVAAAADDTLDVSHRKHDLNQVMIRPGDVLVPHDMYLTQEEIQLLETLSRRL</sequence>
<keyword evidence="2" id="KW-1133">Transmembrane helix</keyword>
<dbReference type="InterPro" id="IPR007065">
    <property type="entry name" value="HPP"/>
</dbReference>
<feature type="transmembrane region" description="Helical" evidence="2">
    <location>
        <begin position="138"/>
        <end position="157"/>
    </location>
</feature>
<dbReference type="Pfam" id="PF04982">
    <property type="entry name" value="TM_HPP"/>
    <property type="match status" value="1"/>
</dbReference>
<comment type="caution">
    <text evidence="4">The sequence shown here is derived from an EMBL/GenBank/DDBJ whole genome shotgun (WGS) entry which is preliminary data.</text>
</comment>
<protein>
    <submittedName>
        <fullName evidence="4">HPP family protein</fullName>
    </submittedName>
</protein>
<keyword evidence="2" id="KW-0472">Membrane</keyword>
<dbReference type="PANTHER" id="PTHR33741">
    <property type="entry name" value="TRANSMEMBRANE PROTEIN DDB_G0269096-RELATED"/>
    <property type="match status" value="1"/>
</dbReference>
<evidence type="ECO:0000256" key="2">
    <source>
        <dbReference type="SAM" id="Phobius"/>
    </source>
</evidence>
<feature type="transmembrane region" description="Helical" evidence="2">
    <location>
        <begin position="51"/>
        <end position="71"/>
    </location>
</feature>
<evidence type="ECO:0000313" key="4">
    <source>
        <dbReference type="EMBL" id="TQV90389.1"/>
    </source>
</evidence>
<dbReference type="Proteomes" id="UP000315783">
    <property type="component" value="Unassembled WGS sequence"/>
</dbReference>
<gene>
    <name evidence="4" type="ORF">IF1G_10868</name>
</gene>